<sequence length="68" mass="7840">MVTPWQTMSIYKCAVCAILPFPLTELVSLVVFTFEATFRRNLSQICYVRALATIYSDFRYQSRYGATS</sequence>
<dbReference type="OrthoDB" id="4757284at2759"/>
<dbReference type="AlphaFoldDB" id="A0A136JC24"/>
<evidence type="ECO:0000313" key="1">
    <source>
        <dbReference type="EMBL" id="KXJ94723.1"/>
    </source>
</evidence>
<protein>
    <submittedName>
        <fullName evidence="1">Uncharacterized protein</fullName>
    </submittedName>
</protein>
<name>A0A136JC24_9PEZI</name>
<organism evidence="1 2">
    <name type="scientific">Microdochium bolleyi</name>
    <dbReference type="NCBI Taxonomy" id="196109"/>
    <lineage>
        <taxon>Eukaryota</taxon>
        <taxon>Fungi</taxon>
        <taxon>Dikarya</taxon>
        <taxon>Ascomycota</taxon>
        <taxon>Pezizomycotina</taxon>
        <taxon>Sordariomycetes</taxon>
        <taxon>Xylariomycetidae</taxon>
        <taxon>Xylariales</taxon>
        <taxon>Microdochiaceae</taxon>
        <taxon>Microdochium</taxon>
    </lineage>
</organism>
<dbReference type="EMBL" id="KQ964247">
    <property type="protein sequence ID" value="KXJ94723.1"/>
    <property type="molecule type" value="Genomic_DNA"/>
</dbReference>
<dbReference type="InParanoid" id="A0A136JC24"/>
<accession>A0A136JC24</accession>
<keyword evidence="2" id="KW-1185">Reference proteome</keyword>
<reference evidence="2" key="1">
    <citation type="submission" date="2016-02" db="EMBL/GenBank/DDBJ databases">
        <title>Draft genome sequence of Microdochium bolleyi, a fungal endophyte of beachgrass.</title>
        <authorList>
            <consortium name="DOE Joint Genome Institute"/>
            <person name="David A.S."/>
            <person name="May G."/>
            <person name="Haridas S."/>
            <person name="Lim J."/>
            <person name="Wang M."/>
            <person name="Labutti K."/>
            <person name="Lipzen A."/>
            <person name="Barry K."/>
            <person name="Grigoriev I.V."/>
        </authorList>
    </citation>
    <scope>NUCLEOTIDE SEQUENCE [LARGE SCALE GENOMIC DNA]</scope>
    <source>
        <strain evidence="2">J235TASD1</strain>
    </source>
</reference>
<dbReference type="Proteomes" id="UP000070501">
    <property type="component" value="Unassembled WGS sequence"/>
</dbReference>
<gene>
    <name evidence="1" type="ORF">Micbo1qcDRAFT_159988</name>
</gene>
<proteinExistence type="predicted"/>
<evidence type="ECO:0000313" key="2">
    <source>
        <dbReference type="Proteomes" id="UP000070501"/>
    </source>
</evidence>